<dbReference type="GO" id="GO:0000272">
    <property type="term" value="P:polysaccharide catabolic process"/>
    <property type="evidence" value="ECO:0007669"/>
    <property type="project" value="InterPro"/>
</dbReference>
<dbReference type="EMBL" id="MFZM01000029">
    <property type="protein sequence ID" value="OGK23003.1"/>
    <property type="molecule type" value="Genomic_DNA"/>
</dbReference>
<organism evidence="3 4">
    <name type="scientific">Candidatus Roizmanbacteria bacterium RIFCSPHIGHO2_02_FULL_37_24</name>
    <dbReference type="NCBI Taxonomy" id="1802037"/>
    <lineage>
        <taxon>Bacteria</taxon>
        <taxon>Candidatus Roizmaniibacteriota</taxon>
    </lineage>
</organism>
<dbReference type="InterPro" id="IPR002102">
    <property type="entry name" value="Cohesin_dom"/>
</dbReference>
<gene>
    <name evidence="3" type="ORF">A3C24_02590</name>
</gene>
<proteinExistence type="predicted"/>
<keyword evidence="1" id="KW-1133">Transmembrane helix</keyword>
<name>A0A1F7GVV1_9BACT</name>
<evidence type="ECO:0000259" key="2">
    <source>
        <dbReference type="Pfam" id="PF00963"/>
    </source>
</evidence>
<dbReference type="AlphaFoldDB" id="A0A1F7GVV1"/>
<accession>A0A1F7GVV1</accession>
<keyword evidence="1" id="KW-0812">Transmembrane</keyword>
<dbReference type="Gene3D" id="2.60.40.680">
    <property type="match status" value="1"/>
</dbReference>
<evidence type="ECO:0000256" key="1">
    <source>
        <dbReference type="SAM" id="Phobius"/>
    </source>
</evidence>
<dbReference type="GO" id="GO:0030246">
    <property type="term" value="F:carbohydrate binding"/>
    <property type="evidence" value="ECO:0007669"/>
    <property type="project" value="InterPro"/>
</dbReference>
<keyword evidence="1" id="KW-0472">Membrane</keyword>
<dbReference type="SUPFAM" id="SSF49384">
    <property type="entry name" value="Carbohydrate-binding domain"/>
    <property type="match status" value="1"/>
</dbReference>
<comment type="caution">
    <text evidence="3">The sequence shown here is derived from an EMBL/GenBank/DDBJ whole genome shotgun (WGS) entry which is preliminary data.</text>
</comment>
<evidence type="ECO:0000313" key="4">
    <source>
        <dbReference type="Proteomes" id="UP000177159"/>
    </source>
</evidence>
<feature type="domain" description="Cohesin" evidence="2">
    <location>
        <begin position="78"/>
        <end position="186"/>
    </location>
</feature>
<sequence>MEGEEINKPKMGVKLALFLLIIGIILIGFIAFNRSIFVRNLKPASPETQKSANTIDAATSRLTGMIGLTPKGGQTTFSKGQKVTLFVYADSKGQDITGYDAVVRYDHTYLAFEEVKSLPEGIDIYETNDEMSSNFSDLIVTGVKSLNHEDPFIFDNTAVAEITFTALERGEVNLSLVYEPGSSSDSNLIDNKNLDILNDIVGTTLVIN</sequence>
<dbReference type="Pfam" id="PF00963">
    <property type="entry name" value="Cohesin"/>
    <property type="match status" value="1"/>
</dbReference>
<dbReference type="InterPro" id="IPR008965">
    <property type="entry name" value="CBM2/CBM3_carb-bd_dom_sf"/>
</dbReference>
<evidence type="ECO:0000313" key="3">
    <source>
        <dbReference type="EMBL" id="OGK23003.1"/>
    </source>
</evidence>
<protein>
    <recommendedName>
        <fullName evidence="2">Cohesin domain-containing protein</fullName>
    </recommendedName>
</protein>
<reference evidence="3 4" key="1">
    <citation type="journal article" date="2016" name="Nat. Commun.">
        <title>Thousands of microbial genomes shed light on interconnected biogeochemical processes in an aquifer system.</title>
        <authorList>
            <person name="Anantharaman K."/>
            <person name="Brown C.T."/>
            <person name="Hug L.A."/>
            <person name="Sharon I."/>
            <person name="Castelle C.J."/>
            <person name="Probst A.J."/>
            <person name="Thomas B.C."/>
            <person name="Singh A."/>
            <person name="Wilkins M.J."/>
            <person name="Karaoz U."/>
            <person name="Brodie E.L."/>
            <person name="Williams K.H."/>
            <person name="Hubbard S.S."/>
            <person name="Banfield J.F."/>
        </authorList>
    </citation>
    <scope>NUCLEOTIDE SEQUENCE [LARGE SCALE GENOMIC DNA]</scope>
</reference>
<dbReference type="Proteomes" id="UP000177159">
    <property type="component" value="Unassembled WGS sequence"/>
</dbReference>
<feature type="transmembrane region" description="Helical" evidence="1">
    <location>
        <begin position="12"/>
        <end position="32"/>
    </location>
</feature>